<name>A0A4Y8UEX0_9GAMM</name>
<feature type="domain" description="AB hydrolase-1" evidence="2">
    <location>
        <begin position="26"/>
        <end position="306"/>
    </location>
</feature>
<keyword evidence="1 3" id="KW-0378">Hydrolase</keyword>
<dbReference type="Proteomes" id="UP000298133">
    <property type="component" value="Unassembled WGS sequence"/>
</dbReference>
<proteinExistence type="predicted"/>
<evidence type="ECO:0000259" key="2">
    <source>
        <dbReference type="Pfam" id="PF00561"/>
    </source>
</evidence>
<accession>A0A4Y8UEX0</accession>
<evidence type="ECO:0000256" key="1">
    <source>
        <dbReference type="ARBA" id="ARBA00022801"/>
    </source>
</evidence>
<dbReference type="OrthoDB" id="9780765at2"/>
<protein>
    <submittedName>
        <fullName evidence="3">Alpha/beta hydrolase</fullName>
    </submittedName>
</protein>
<dbReference type="PRINTS" id="PR00412">
    <property type="entry name" value="EPOXHYDRLASE"/>
</dbReference>
<comment type="caution">
    <text evidence="3">The sequence shown here is derived from an EMBL/GenBank/DDBJ whole genome shotgun (WGS) entry which is preliminary data.</text>
</comment>
<sequence length="324" mass="35365">MAGITLRTVHCNGIALRVAEAGVRGPLVLLVHGWPEGWYCWRHQLLALAAAGYRAVAPDMRGYGGSDAPAGAEHYDVVTLTNDLTGLLDALGEPRAVLVGHDWGAIIAWQAMLLAPQRFSALMAMSVPYGGRPSRSPMALWREQYGDNFYYILYHNEPGGVAEAEYDADPRGLLSRLYLSPNSPRQPKQITDPKASAGGWIGRLGAATALPDWLTQADLDYMVDEFTRSGFAGGINYYRNFDRNWQLTAAVGDNTIKAPVQFIAGSDDMVIAHTDAEQLQRAMSRIASDFRGVTLLPGIGHWLQQEAPEQTNRLLLDFLAALAA</sequence>
<dbReference type="PANTHER" id="PTHR43329">
    <property type="entry name" value="EPOXIDE HYDROLASE"/>
    <property type="match status" value="1"/>
</dbReference>
<organism evidence="3 4">
    <name type="scientific">Gammaproteobacteria bacterium LSUCC0057</name>
    <dbReference type="NCBI Taxonomy" id="2559237"/>
    <lineage>
        <taxon>Bacteria</taxon>
        <taxon>Pseudomonadati</taxon>
        <taxon>Pseudomonadota</taxon>
        <taxon>Gammaproteobacteria</taxon>
        <taxon>Cellvibrionales</taxon>
        <taxon>Porticoccaceae</taxon>
        <taxon>SAR92 clade</taxon>
    </lineage>
</organism>
<dbReference type="InterPro" id="IPR000639">
    <property type="entry name" value="Epox_hydrolase-like"/>
</dbReference>
<dbReference type="InterPro" id="IPR000073">
    <property type="entry name" value="AB_hydrolase_1"/>
</dbReference>
<dbReference type="AlphaFoldDB" id="A0A4Y8UEX0"/>
<evidence type="ECO:0000313" key="4">
    <source>
        <dbReference type="Proteomes" id="UP000298133"/>
    </source>
</evidence>
<dbReference type="GO" id="GO:0016787">
    <property type="term" value="F:hydrolase activity"/>
    <property type="evidence" value="ECO:0007669"/>
    <property type="project" value="UniProtKB-KW"/>
</dbReference>
<gene>
    <name evidence="3" type="ORF">E3W66_07675</name>
</gene>
<dbReference type="EMBL" id="SPIA01000003">
    <property type="protein sequence ID" value="TFH67365.1"/>
    <property type="molecule type" value="Genomic_DNA"/>
</dbReference>
<dbReference type="SUPFAM" id="SSF53474">
    <property type="entry name" value="alpha/beta-Hydrolases"/>
    <property type="match status" value="1"/>
</dbReference>
<dbReference type="InterPro" id="IPR029058">
    <property type="entry name" value="AB_hydrolase_fold"/>
</dbReference>
<evidence type="ECO:0000313" key="3">
    <source>
        <dbReference type="EMBL" id="TFH67365.1"/>
    </source>
</evidence>
<keyword evidence="4" id="KW-1185">Reference proteome</keyword>
<dbReference type="Gene3D" id="3.40.50.1820">
    <property type="entry name" value="alpha/beta hydrolase"/>
    <property type="match status" value="1"/>
</dbReference>
<dbReference type="Pfam" id="PF00561">
    <property type="entry name" value="Abhydrolase_1"/>
    <property type="match status" value="1"/>
</dbReference>
<dbReference type="PRINTS" id="PR00111">
    <property type="entry name" value="ABHYDROLASE"/>
</dbReference>
<reference evidence="3 4" key="1">
    <citation type="submission" date="2019-03" db="EMBL/GenBank/DDBJ databases">
        <title>Draft genome of Gammaproteobacteria bacterium LSUCC0057, a member of the SAR92 clade.</title>
        <authorList>
            <person name="Lanclos V.C."/>
            <person name="Doiron C."/>
            <person name="Henson M.W."/>
            <person name="Thrash J.C."/>
        </authorList>
    </citation>
    <scope>NUCLEOTIDE SEQUENCE [LARGE SCALE GENOMIC DNA]</scope>
    <source>
        <strain evidence="3 4">LSUCC0057</strain>
    </source>
</reference>